<dbReference type="Proteomes" id="UP001210261">
    <property type="component" value="Unassembled WGS sequence"/>
</dbReference>
<protein>
    <recommendedName>
        <fullName evidence="4">Chemotaxis protein CheX</fullName>
    </recommendedName>
</protein>
<comment type="caution">
    <text evidence="2">The sequence shown here is derived from an EMBL/GenBank/DDBJ whole genome shotgun (WGS) entry which is preliminary data.</text>
</comment>
<accession>A0ABT4VE85</accession>
<dbReference type="InterPro" id="IPR028976">
    <property type="entry name" value="CheC-like_sf"/>
</dbReference>
<keyword evidence="3" id="KW-1185">Reference proteome</keyword>
<dbReference type="EMBL" id="JAQHXR010000002">
    <property type="protein sequence ID" value="MDA3969022.1"/>
    <property type="molecule type" value="Genomic_DNA"/>
</dbReference>
<evidence type="ECO:0000313" key="2">
    <source>
        <dbReference type="EMBL" id="MDA3969022.1"/>
    </source>
</evidence>
<dbReference type="Gene3D" id="3.40.1550.10">
    <property type="entry name" value="CheC-like"/>
    <property type="match status" value="1"/>
</dbReference>
<evidence type="ECO:0000313" key="3">
    <source>
        <dbReference type="Proteomes" id="UP001210261"/>
    </source>
</evidence>
<name>A0ABT4VE85_9HELI</name>
<evidence type="ECO:0000256" key="1">
    <source>
        <dbReference type="ARBA" id="ARBA00022500"/>
    </source>
</evidence>
<gene>
    <name evidence="2" type="ORF">PF021_04955</name>
</gene>
<evidence type="ECO:0008006" key="4">
    <source>
        <dbReference type="Google" id="ProtNLM"/>
    </source>
</evidence>
<proteinExistence type="predicted"/>
<sequence length="137" mass="15071">MIQVIKDAFIQTFEDTLGKTPKFVSGKMLEGYLSSIDIVLEDGSTNTITFVSSKGFLETFGEGMLGEDSFDDLALIDLSQELANLTIGLAKVQAIHRGLNFKIKTPNTYGFGDFKDDGYVALQFDLEGNLCSLFIHN</sequence>
<keyword evidence="1" id="KW-0145">Chemotaxis</keyword>
<reference evidence="2 3" key="1">
    <citation type="submission" date="2023-01" db="EMBL/GenBank/DDBJ databases">
        <title>Description of Helicobacter ibis sp. nov. isolated from faecal droppings of black-faced ibis (Theristicus melanopis).</title>
        <authorList>
            <person name="Lopez-Cantillo M."/>
            <person name="Vidal-Veuthey B."/>
            <person name="Mella A."/>
            <person name="De La Haba R."/>
            <person name="Collado L."/>
        </authorList>
    </citation>
    <scope>NUCLEOTIDE SEQUENCE [LARGE SCALE GENOMIC DNA]</scope>
    <source>
        <strain evidence="2 3">A82</strain>
    </source>
</reference>
<organism evidence="2 3">
    <name type="scientific">Helicobacter ibis</name>
    <dbReference type="NCBI Taxonomy" id="2962633"/>
    <lineage>
        <taxon>Bacteria</taxon>
        <taxon>Pseudomonadati</taxon>
        <taxon>Campylobacterota</taxon>
        <taxon>Epsilonproteobacteria</taxon>
        <taxon>Campylobacterales</taxon>
        <taxon>Helicobacteraceae</taxon>
        <taxon>Helicobacter</taxon>
    </lineage>
</organism>
<dbReference type="RefSeq" id="WP_271021314.1">
    <property type="nucleotide sequence ID" value="NZ_JAQHXR010000002.1"/>
</dbReference>